<dbReference type="GO" id="GO:0046820">
    <property type="term" value="F:4-amino-4-deoxychorismate synthase activity"/>
    <property type="evidence" value="ECO:0007669"/>
    <property type="project" value="UniProtKB-EC"/>
</dbReference>
<feature type="domain" description="Anthranilate synthase component I N-terminal" evidence="4">
    <location>
        <begin position="13"/>
        <end position="141"/>
    </location>
</feature>
<evidence type="ECO:0000256" key="2">
    <source>
        <dbReference type="ARBA" id="ARBA00022679"/>
    </source>
</evidence>
<comment type="caution">
    <text evidence="5">The sequence shown here is derived from an EMBL/GenBank/DDBJ whole genome shotgun (WGS) entry which is preliminary data.</text>
</comment>
<dbReference type="InterPro" id="IPR019999">
    <property type="entry name" value="Anth_synth_I-like"/>
</dbReference>
<organism evidence="5 6">
    <name type="scientific">Sulfuriferula plumbiphila</name>
    <dbReference type="NCBI Taxonomy" id="171865"/>
    <lineage>
        <taxon>Bacteria</taxon>
        <taxon>Pseudomonadati</taxon>
        <taxon>Pseudomonadota</taxon>
        <taxon>Betaproteobacteria</taxon>
        <taxon>Nitrosomonadales</taxon>
        <taxon>Sulfuricellaceae</taxon>
        <taxon>Sulfuriferula</taxon>
    </lineage>
</organism>
<dbReference type="InterPro" id="IPR005802">
    <property type="entry name" value="ADC_synth_comp_1"/>
</dbReference>
<evidence type="ECO:0000259" key="3">
    <source>
        <dbReference type="Pfam" id="PF00425"/>
    </source>
</evidence>
<dbReference type="OrthoDB" id="9803598at2"/>
<feature type="domain" description="Chorismate-utilising enzyme C-terminal" evidence="3">
    <location>
        <begin position="188"/>
        <end position="441"/>
    </location>
</feature>
<dbReference type="PANTHER" id="PTHR11236">
    <property type="entry name" value="AMINOBENZOATE/ANTHRANILATE SYNTHASE"/>
    <property type="match status" value="1"/>
</dbReference>
<dbReference type="NCBIfam" id="TIGR00553">
    <property type="entry name" value="pabB"/>
    <property type="match status" value="1"/>
</dbReference>
<dbReference type="RefSeq" id="WP_147071488.1">
    <property type="nucleotide sequence ID" value="NZ_AP021884.1"/>
</dbReference>
<dbReference type="InterPro" id="IPR015890">
    <property type="entry name" value="Chorismate_C"/>
</dbReference>
<proteinExistence type="predicted"/>
<dbReference type="GO" id="GO:0009396">
    <property type="term" value="P:folic acid-containing compound biosynthetic process"/>
    <property type="evidence" value="ECO:0007669"/>
    <property type="project" value="InterPro"/>
</dbReference>
<dbReference type="PRINTS" id="PR00095">
    <property type="entry name" value="ANTSNTHASEI"/>
</dbReference>
<dbReference type="GO" id="GO:0000162">
    <property type="term" value="P:L-tryptophan biosynthetic process"/>
    <property type="evidence" value="ECO:0007669"/>
    <property type="project" value="TreeGrafter"/>
</dbReference>
<name>A0A512L5Z7_9PROT</name>
<dbReference type="InterPro" id="IPR005801">
    <property type="entry name" value="ADC_synthase"/>
</dbReference>
<dbReference type="InterPro" id="IPR006805">
    <property type="entry name" value="Anth_synth_I_N"/>
</dbReference>
<evidence type="ECO:0000313" key="5">
    <source>
        <dbReference type="EMBL" id="GEP29910.1"/>
    </source>
</evidence>
<dbReference type="PANTHER" id="PTHR11236:SF50">
    <property type="entry name" value="AMINODEOXYCHORISMATE SYNTHASE COMPONENT 1"/>
    <property type="match status" value="1"/>
</dbReference>
<dbReference type="SUPFAM" id="SSF56322">
    <property type="entry name" value="ADC synthase"/>
    <property type="match status" value="1"/>
</dbReference>
<dbReference type="EC" id="2.6.1.85" evidence="1"/>
<evidence type="ECO:0000259" key="4">
    <source>
        <dbReference type="Pfam" id="PF04715"/>
    </source>
</evidence>
<sequence length="464" mass="50937">MYLTSIPYRPDSAELFEAIADEPWAVFLDSARPRSTAGRMDILAARPYATLVTRGGMTEIRRFGEVTLSPADPFKLLRHYLAADGQPTPLPFAGGAIGYFAYDLGRRIERLPTKSRDAEAIPEMAVGLYDWAAVVDHERGESWLVAAGRDPRTEADWNGLLALFSDPPLPEFRCPFRVTGEVSINFDRSAYQQAFSRIQRYIAAGDCYQVNLAQRFSVPVSGDHWLGYQALRRLNPAPYSAYLNHPGARILSSSPERFLEVKQGRVETKPIKGTRPRAAAPEADSALARELKRSEKDRAENLMIVDLLRNDLGKVCTPSSVAVPRLFEIESFATVHHLVSTVTGHLADGVDAVALLRAAFPGGSITGAPKLRAMEIIEELEPHRRGVYCGAVGWLGFNGDMDSNIAIRTMVSSDSQLRFWAGGGIVADSRADEEYQECLDKAAAMLRLVREYGGGEAGELCSGS</sequence>
<keyword evidence="6" id="KW-1185">Reference proteome</keyword>
<accession>A0A512L5Z7</accession>
<dbReference type="Proteomes" id="UP000321337">
    <property type="component" value="Unassembled WGS sequence"/>
</dbReference>
<dbReference type="Gene3D" id="3.60.120.10">
    <property type="entry name" value="Anthranilate synthase"/>
    <property type="match status" value="1"/>
</dbReference>
<gene>
    <name evidence="5" type="ORF">TPL01_10480</name>
</gene>
<dbReference type="AlphaFoldDB" id="A0A512L5Z7"/>
<evidence type="ECO:0000313" key="6">
    <source>
        <dbReference type="Proteomes" id="UP000321337"/>
    </source>
</evidence>
<reference evidence="5 6" key="1">
    <citation type="submission" date="2019-07" db="EMBL/GenBank/DDBJ databases">
        <title>Whole genome shotgun sequence of Thiobacillus plumbophilus NBRC 107929.</title>
        <authorList>
            <person name="Hosoyama A."/>
            <person name="Uohara A."/>
            <person name="Ohji S."/>
            <person name="Ichikawa N."/>
        </authorList>
    </citation>
    <scope>NUCLEOTIDE SEQUENCE [LARGE SCALE GENOMIC DNA]</scope>
    <source>
        <strain evidence="5 6">NBRC 107929</strain>
    </source>
</reference>
<keyword evidence="2" id="KW-0808">Transferase</keyword>
<dbReference type="Pfam" id="PF04715">
    <property type="entry name" value="Anth_synt_I_N"/>
    <property type="match status" value="1"/>
</dbReference>
<protein>
    <recommendedName>
        <fullName evidence="1">aminodeoxychorismate synthase</fullName>
        <ecNumber evidence="1">2.6.1.85</ecNumber>
    </recommendedName>
</protein>
<dbReference type="EMBL" id="BKAD01000009">
    <property type="protein sequence ID" value="GEP29910.1"/>
    <property type="molecule type" value="Genomic_DNA"/>
</dbReference>
<dbReference type="Pfam" id="PF00425">
    <property type="entry name" value="Chorismate_bind"/>
    <property type="match status" value="1"/>
</dbReference>
<evidence type="ECO:0000256" key="1">
    <source>
        <dbReference type="ARBA" id="ARBA00013139"/>
    </source>
</evidence>